<dbReference type="PANTHER" id="PTHR34203:SF15">
    <property type="entry name" value="SLL1173 PROTEIN"/>
    <property type="match status" value="1"/>
</dbReference>
<dbReference type="EMBL" id="CP029551">
    <property type="protein sequence ID" value="AWN35458.1"/>
    <property type="molecule type" value="Genomic_DNA"/>
</dbReference>
<dbReference type="InterPro" id="IPR052514">
    <property type="entry name" value="SAM-dependent_MTase"/>
</dbReference>
<gene>
    <name evidence="2" type="ORF">DK427_06705</name>
</gene>
<dbReference type="Pfam" id="PF05050">
    <property type="entry name" value="Methyltransf_21"/>
    <property type="match status" value="1"/>
</dbReference>
<reference evidence="2 3" key="1">
    <citation type="submission" date="2018-05" db="EMBL/GenBank/DDBJ databases">
        <title>Complete Genome Sequence of Methylobacterium sp. 17Sr1-43.</title>
        <authorList>
            <person name="Srinivasan S."/>
        </authorList>
    </citation>
    <scope>NUCLEOTIDE SEQUENCE [LARGE SCALE GENOMIC DNA]</scope>
    <source>
        <strain evidence="2 3">17Sr1-43</strain>
    </source>
</reference>
<dbReference type="AlphaFoldDB" id="A0A2U8VPP8"/>
<dbReference type="SUPFAM" id="SSF53335">
    <property type="entry name" value="S-adenosyl-L-methionine-dependent methyltransferases"/>
    <property type="match status" value="1"/>
</dbReference>
<dbReference type="RefSeq" id="WP_109950579.1">
    <property type="nucleotide sequence ID" value="NZ_CP029551.1"/>
</dbReference>
<dbReference type="KEGG" id="meti:DK427_06705"/>
<accession>A0A2U8VPP8</accession>
<dbReference type="PANTHER" id="PTHR34203">
    <property type="entry name" value="METHYLTRANSFERASE, FKBM FAMILY PROTEIN"/>
    <property type="match status" value="1"/>
</dbReference>
<proteinExistence type="predicted"/>
<dbReference type="InterPro" id="IPR006342">
    <property type="entry name" value="FkbM_mtfrase"/>
</dbReference>
<evidence type="ECO:0000313" key="3">
    <source>
        <dbReference type="Proteomes" id="UP000246058"/>
    </source>
</evidence>
<sequence length="282" mass="30775">MMFPIAIGAQRSAKKDSLLIDKIKTYLSRKFIYKGIFDRVRVMVEQGQPARVLECRSGISKISILEAFQRREFELPSASFEARAEAFLQAGRRAGRRPLIIDAGANVGVTALYFKLRYPDATIVAIEPQDENFALLQKNLDGLDGVHCLKAALHSSADQGLAIVQPAGLGNDAYRMQGTAPSAGNARDDARVVGTITTCTVAGIVGQFPGCFPFVLKVDIEGHEKEVFGGDTASINRFPVIFLEPHDWMLPGEQTSRTFAAFSAQFPRDLAISGDKLVSLQI</sequence>
<organism evidence="2 3">
    <name type="scientific">Methylobacterium radiodurans</name>
    <dbReference type="NCBI Taxonomy" id="2202828"/>
    <lineage>
        <taxon>Bacteria</taxon>
        <taxon>Pseudomonadati</taxon>
        <taxon>Pseudomonadota</taxon>
        <taxon>Alphaproteobacteria</taxon>
        <taxon>Hyphomicrobiales</taxon>
        <taxon>Methylobacteriaceae</taxon>
        <taxon>Methylobacterium</taxon>
    </lineage>
</organism>
<dbReference type="NCBIfam" id="TIGR01444">
    <property type="entry name" value="fkbM_fam"/>
    <property type="match status" value="1"/>
</dbReference>
<name>A0A2U8VPP8_9HYPH</name>
<dbReference type="InterPro" id="IPR029063">
    <property type="entry name" value="SAM-dependent_MTases_sf"/>
</dbReference>
<protein>
    <recommendedName>
        <fullName evidence="1">Methyltransferase FkbM domain-containing protein</fullName>
    </recommendedName>
</protein>
<evidence type="ECO:0000313" key="2">
    <source>
        <dbReference type="EMBL" id="AWN35458.1"/>
    </source>
</evidence>
<dbReference type="Proteomes" id="UP000246058">
    <property type="component" value="Chromosome"/>
</dbReference>
<keyword evidence="3" id="KW-1185">Reference proteome</keyword>
<evidence type="ECO:0000259" key="1">
    <source>
        <dbReference type="Pfam" id="PF05050"/>
    </source>
</evidence>
<dbReference type="Gene3D" id="3.40.50.150">
    <property type="entry name" value="Vaccinia Virus protein VP39"/>
    <property type="match status" value="1"/>
</dbReference>
<dbReference type="OrthoDB" id="5679686at2"/>
<feature type="domain" description="Methyltransferase FkbM" evidence="1">
    <location>
        <begin position="102"/>
        <end position="253"/>
    </location>
</feature>